<dbReference type="AlphaFoldDB" id="Q468A6"/>
<organism evidence="1">
    <name type="scientific">Methanosarcina barkeri (strain Fusaro / DSM 804)</name>
    <dbReference type="NCBI Taxonomy" id="269797"/>
    <lineage>
        <taxon>Archaea</taxon>
        <taxon>Methanobacteriati</taxon>
        <taxon>Methanobacteriota</taxon>
        <taxon>Stenosarchaea group</taxon>
        <taxon>Methanomicrobia</taxon>
        <taxon>Methanosarcinales</taxon>
        <taxon>Methanosarcinaceae</taxon>
        <taxon>Methanosarcina</taxon>
    </lineage>
</organism>
<dbReference type="PaxDb" id="269797-Mbar_A2887"/>
<reference evidence="1" key="1">
    <citation type="submission" date="2006-06" db="EMBL/GenBank/DDBJ databases">
        <title>Complete sequence of chromosome 1 of Methanosarcina barkeri str. fusaro.</title>
        <authorList>
            <person name="Copeland A."/>
            <person name="Lucas S."/>
            <person name="Lapidus A."/>
            <person name="Barry K."/>
            <person name="Detter J.C."/>
            <person name="Glavina T."/>
            <person name="Hammon N."/>
            <person name="Israni S."/>
            <person name="Pitluck S."/>
            <person name="Goodwin L.A."/>
            <person name="Saunders E.H."/>
            <person name="Schmutz J."/>
            <person name="Larimer F."/>
            <person name="Land M."/>
            <person name="Anderson I."/>
            <person name="Richardson P."/>
        </authorList>
    </citation>
    <scope>NUCLEOTIDE SEQUENCE</scope>
    <source>
        <strain evidence="1">Fusaro</strain>
    </source>
</reference>
<protein>
    <recommendedName>
        <fullName evidence="2">Zinc ribbon domain-containing protein</fullName>
    </recommendedName>
</protein>
<dbReference type="STRING" id="269797.Mbar_A2887"/>
<name>Q468A6_METBF</name>
<gene>
    <name evidence="1" type="ordered locus">Mbar_A2887</name>
</gene>
<dbReference type="eggNOG" id="arCOG04838">
    <property type="taxonomic scope" value="Archaea"/>
</dbReference>
<accession>Q468A6</accession>
<evidence type="ECO:0008006" key="2">
    <source>
        <dbReference type="Google" id="ProtNLM"/>
    </source>
</evidence>
<sequence length="53" mass="5755">MTMMCSVGDSFDLDMEGNLPVKDYVCKDCGNRFKGIGKNVKCPSCQSTNVAES</sequence>
<dbReference type="KEGG" id="mba:Mbar_A2887"/>
<dbReference type="EMBL" id="CP000099">
    <property type="protein sequence ID" value="AAZ71786.1"/>
    <property type="molecule type" value="Genomic_DNA"/>
</dbReference>
<dbReference type="HOGENOM" id="CLU_213007_0_0_2"/>
<proteinExistence type="predicted"/>
<evidence type="ECO:0000313" key="1">
    <source>
        <dbReference type="EMBL" id="AAZ71786.1"/>
    </source>
</evidence>